<evidence type="ECO:0000313" key="1">
    <source>
        <dbReference type="EMBL" id="KAF1985176.1"/>
    </source>
</evidence>
<evidence type="ECO:0000313" key="2">
    <source>
        <dbReference type="Proteomes" id="UP000800041"/>
    </source>
</evidence>
<sequence>MSYFDPLLYSALLKRVGMSMCLLTKRRRWAGHSWTLASVGEEFLSFPSLALAWLAAKHDGDFYGRASERQSLCR</sequence>
<dbReference type="AlphaFoldDB" id="A0A6G1GW39"/>
<reference evidence="1" key="1">
    <citation type="journal article" date="2020" name="Stud. Mycol.">
        <title>101 Dothideomycetes genomes: a test case for predicting lifestyles and emergence of pathogens.</title>
        <authorList>
            <person name="Haridas S."/>
            <person name="Albert R."/>
            <person name="Binder M."/>
            <person name="Bloem J."/>
            <person name="Labutti K."/>
            <person name="Salamov A."/>
            <person name="Andreopoulos B."/>
            <person name="Baker S."/>
            <person name="Barry K."/>
            <person name="Bills G."/>
            <person name="Bluhm B."/>
            <person name="Cannon C."/>
            <person name="Castanera R."/>
            <person name="Culley D."/>
            <person name="Daum C."/>
            <person name="Ezra D."/>
            <person name="Gonzalez J."/>
            <person name="Henrissat B."/>
            <person name="Kuo A."/>
            <person name="Liang C."/>
            <person name="Lipzen A."/>
            <person name="Lutzoni F."/>
            <person name="Magnuson J."/>
            <person name="Mondo S."/>
            <person name="Nolan M."/>
            <person name="Ohm R."/>
            <person name="Pangilinan J."/>
            <person name="Park H.-J."/>
            <person name="Ramirez L."/>
            <person name="Alfaro M."/>
            <person name="Sun H."/>
            <person name="Tritt A."/>
            <person name="Yoshinaga Y."/>
            <person name="Zwiers L.-H."/>
            <person name="Turgeon B."/>
            <person name="Goodwin S."/>
            <person name="Spatafora J."/>
            <person name="Crous P."/>
            <person name="Grigoriev I."/>
        </authorList>
    </citation>
    <scope>NUCLEOTIDE SEQUENCE</scope>
    <source>
        <strain evidence="1">CBS 113979</strain>
    </source>
</reference>
<organism evidence="1 2">
    <name type="scientific">Aulographum hederae CBS 113979</name>
    <dbReference type="NCBI Taxonomy" id="1176131"/>
    <lineage>
        <taxon>Eukaryota</taxon>
        <taxon>Fungi</taxon>
        <taxon>Dikarya</taxon>
        <taxon>Ascomycota</taxon>
        <taxon>Pezizomycotina</taxon>
        <taxon>Dothideomycetes</taxon>
        <taxon>Pleosporomycetidae</taxon>
        <taxon>Aulographales</taxon>
        <taxon>Aulographaceae</taxon>
    </lineage>
</organism>
<dbReference type="Proteomes" id="UP000800041">
    <property type="component" value="Unassembled WGS sequence"/>
</dbReference>
<protein>
    <submittedName>
        <fullName evidence="1">Uncharacterized protein</fullName>
    </submittedName>
</protein>
<accession>A0A6G1GW39</accession>
<keyword evidence="2" id="KW-1185">Reference proteome</keyword>
<proteinExistence type="predicted"/>
<name>A0A6G1GW39_9PEZI</name>
<gene>
    <name evidence="1" type="ORF">K402DRAFT_394879</name>
</gene>
<dbReference type="EMBL" id="ML977163">
    <property type="protein sequence ID" value="KAF1985176.1"/>
    <property type="molecule type" value="Genomic_DNA"/>
</dbReference>